<dbReference type="InterPro" id="IPR054707">
    <property type="entry name" value="DhpH_subs-bd"/>
</dbReference>
<dbReference type="STRING" id="363999.A0A439DFB4"/>
<protein>
    <recommendedName>
        <fullName evidence="2">Glucose-methanol-choline oxidoreductase N-terminal domain-containing protein</fullName>
    </recommendedName>
</protein>
<dbReference type="Proteomes" id="UP000286045">
    <property type="component" value="Unassembled WGS sequence"/>
</dbReference>
<reference evidence="3 4" key="1">
    <citation type="submission" date="2018-12" db="EMBL/GenBank/DDBJ databases">
        <title>Draft genome sequence of Xylaria grammica IHI A82.</title>
        <authorList>
            <person name="Buettner E."/>
            <person name="Kellner H."/>
        </authorList>
    </citation>
    <scope>NUCLEOTIDE SEQUENCE [LARGE SCALE GENOMIC DNA]</scope>
    <source>
        <strain evidence="3 4">IHI A82</strain>
    </source>
</reference>
<dbReference type="PROSITE" id="PS00624">
    <property type="entry name" value="GMC_OXRED_2"/>
    <property type="match status" value="1"/>
</dbReference>
<dbReference type="SUPFAM" id="SSF51905">
    <property type="entry name" value="FAD/NAD(P)-binding domain"/>
    <property type="match status" value="2"/>
</dbReference>
<dbReference type="SUPFAM" id="SSF54373">
    <property type="entry name" value="FAD-linked reductases, C-terminal domain"/>
    <property type="match status" value="2"/>
</dbReference>
<dbReference type="AlphaFoldDB" id="A0A439DFB4"/>
<gene>
    <name evidence="3" type="ORF">EKO27_g2008</name>
</gene>
<sequence length="788" mass="86949">MLLTFANKATQKVFRMEADLVITADGPNSFVRNKYLPKIQRQYVGYIAWRGTVHEKEVPASTRAVDGTCEPGERLLNFLWYTNESAESLEEIMTDAFDSRRRHNIVPAGHVRKDVWNRLLDKAQTKPLPASLLDIIAKIKRPFIQVITELSSPQAAFENGRVLVVGDALSLYRPHTAFSATQAAFHALCVQSIGEVDIIIAGGGTAGCIVASRLSDTDPNLSILVIERGSNNYNLPNVVKPAFMFTHVIPGSKTTTFHKGRKEEQLNDREVIVPSGSILGGGSSVNFLMYTRGQRSDFDSWQTAGWSADEILPYLKKLETYHGPGPRDRHGYEGPVHVSGGTYRVPRSEDDFIAAAKNVGWPELQDAQDLDSNNGVQRAMRYVSPDGQRQDVAHTYLHPRLLDGNHPNLHIVVESRVIRILFQNKKATGVEYVPDPDHQPNPTHVQDSVRRIRARKLVIASCGTFGTPPLLERSGIGNREILNRAGVSDVIAHIPGVGEAYSDHHLLVYSYRSSLAPEETMDALAGGRLDPGELLKNNDKILGWNAMDITCKLRPSEADVAALGPKFQEAWDRDFKTNPNKPLLLMSLINTFPSLPIGLPVGQYLAVSAFSVYPYSRGRLHITGTSLSDPVDFVTGFFSDPHGVDIKKCVWAYKKQREIVRRMENYRGEVSGTHPPFPAESQAACAEIGEPIGPDVADIEYTPEDDIIIEHWLRENVGTAWHSLGTCKMAPLDQMGVVDANLNVHGIENLKVIDLSIPPLDVAANTNNTAMAIGEKGADICIHELALV</sequence>
<evidence type="ECO:0000259" key="2">
    <source>
        <dbReference type="PROSITE" id="PS00624"/>
    </source>
</evidence>
<dbReference type="InterPro" id="IPR012132">
    <property type="entry name" value="GMC_OxRdtase"/>
</dbReference>
<proteinExistence type="inferred from homology"/>
<comment type="caution">
    <text evidence="3">The sequence shown here is derived from an EMBL/GenBank/DDBJ whole genome shotgun (WGS) entry which is preliminary data.</text>
</comment>
<comment type="similarity">
    <text evidence="1">Belongs to the GMC oxidoreductase family.</text>
</comment>
<dbReference type="Gene3D" id="3.30.9.60">
    <property type="match status" value="1"/>
</dbReference>
<evidence type="ECO:0000313" key="4">
    <source>
        <dbReference type="Proteomes" id="UP000286045"/>
    </source>
</evidence>
<dbReference type="PANTHER" id="PTHR11552:SF78">
    <property type="entry name" value="GLUCOSE-METHANOL-CHOLINE OXIDOREDUCTASE N-TERMINAL DOMAIN-CONTAINING PROTEIN"/>
    <property type="match status" value="1"/>
</dbReference>
<dbReference type="InterPro" id="IPR000172">
    <property type="entry name" value="GMC_OxRdtase_N"/>
</dbReference>
<keyword evidence="4" id="KW-1185">Reference proteome</keyword>
<dbReference type="InterPro" id="IPR036188">
    <property type="entry name" value="FAD/NAD-bd_sf"/>
</dbReference>
<dbReference type="Gene3D" id="3.30.560.10">
    <property type="entry name" value="Glucose Oxidase, domain 3"/>
    <property type="match status" value="1"/>
</dbReference>
<dbReference type="GO" id="GO:0016614">
    <property type="term" value="F:oxidoreductase activity, acting on CH-OH group of donors"/>
    <property type="evidence" value="ECO:0007669"/>
    <property type="project" value="InterPro"/>
</dbReference>
<dbReference type="Pfam" id="PF00732">
    <property type="entry name" value="GMC_oxred_N"/>
    <property type="match status" value="1"/>
</dbReference>
<dbReference type="InterPro" id="IPR007867">
    <property type="entry name" value="GMC_OxRtase_C"/>
</dbReference>
<dbReference type="EMBL" id="RYZI01000035">
    <property type="protein sequence ID" value="RWA13075.1"/>
    <property type="molecule type" value="Genomic_DNA"/>
</dbReference>
<evidence type="ECO:0000313" key="3">
    <source>
        <dbReference type="EMBL" id="RWA13075.1"/>
    </source>
</evidence>
<dbReference type="Pfam" id="PF22607">
    <property type="entry name" value="FAD_binding-like"/>
    <property type="match status" value="1"/>
</dbReference>
<name>A0A439DFB4_9PEZI</name>
<feature type="domain" description="Glucose-methanol-choline oxidoreductase N-terminal" evidence="2">
    <location>
        <begin position="463"/>
        <end position="477"/>
    </location>
</feature>
<accession>A0A439DFB4</accession>
<organism evidence="3 4">
    <name type="scientific">Xylaria grammica</name>
    <dbReference type="NCBI Taxonomy" id="363999"/>
    <lineage>
        <taxon>Eukaryota</taxon>
        <taxon>Fungi</taxon>
        <taxon>Dikarya</taxon>
        <taxon>Ascomycota</taxon>
        <taxon>Pezizomycotina</taxon>
        <taxon>Sordariomycetes</taxon>
        <taxon>Xylariomycetidae</taxon>
        <taxon>Xylariales</taxon>
        <taxon>Xylariaceae</taxon>
        <taxon>Xylaria</taxon>
    </lineage>
</organism>
<dbReference type="Gene3D" id="3.50.50.60">
    <property type="entry name" value="FAD/NAD(P)-binding domain"/>
    <property type="match status" value="1"/>
</dbReference>
<dbReference type="Pfam" id="PF05199">
    <property type="entry name" value="GMC_oxred_C"/>
    <property type="match status" value="1"/>
</dbReference>
<evidence type="ECO:0000256" key="1">
    <source>
        <dbReference type="ARBA" id="ARBA00010790"/>
    </source>
</evidence>
<dbReference type="PANTHER" id="PTHR11552">
    <property type="entry name" value="GLUCOSE-METHANOL-CHOLINE GMC OXIDOREDUCTASE"/>
    <property type="match status" value="1"/>
</dbReference>
<dbReference type="GO" id="GO:0050660">
    <property type="term" value="F:flavin adenine dinucleotide binding"/>
    <property type="evidence" value="ECO:0007669"/>
    <property type="project" value="InterPro"/>
</dbReference>